<keyword evidence="2" id="KW-1185">Reference proteome</keyword>
<sequence length="161" mass="18372">MKTNLLELQYQNELVGNISNIDAKKEHSAKIKKLIEKEDALINKSKSLHQKLVKRIEAIKVHRQVPLSENEKKWFQEINDINEKVGNSGTESGLYSSVTELKNQVNYIKEHLDFKPLQDMKVENSRELNRVKALVDSQGNTLTSLKDKVSELMAEGAMIQA</sequence>
<dbReference type="HOGENOM" id="CLU_1643467_0_0_1"/>
<dbReference type="AlphaFoldDB" id="G3B5J8"/>
<gene>
    <name evidence="1" type="ORF">CANTEDRAFT_94013</name>
</gene>
<evidence type="ECO:0000313" key="1">
    <source>
        <dbReference type="EMBL" id="EGV63247.1"/>
    </source>
</evidence>
<evidence type="ECO:0000313" key="2">
    <source>
        <dbReference type="Proteomes" id="UP000000707"/>
    </source>
</evidence>
<protein>
    <submittedName>
        <fullName evidence="1">Uncharacterized protein</fullName>
    </submittedName>
</protein>
<reference evidence="1 2" key="1">
    <citation type="journal article" date="2011" name="Proc. Natl. Acad. Sci. U.S.A.">
        <title>Comparative genomics of xylose-fermenting fungi for enhanced biofuel production.</title>
        <authorList>
            <person name="Wohlbach D.J."/>
            <person name="Kuo A."/>
            <person name="Sato T.K."/>
            <person name="Potts K.M."/>
            <person name="Salamov A.A."/>
            <person name="LaButti K.M."/>
            <person name="Sun H."/>
            <person name="Clum A."/>
            <person name="Pangilinan J.L."/>
            <person name="Lindquist E.A."/>
            <person name="Lucas S."/>
            <person name="Lapidus A."/>
            <person name="Jin M."/>
            <person name="Gunawan C."/>
            <person name="Balan V."/>
            <person name="Dale B.E."/>
            <person name="Jeffries T.W."/>
            <person name="Zinkel R."/>
            <person name="Barry K.W."/>
            <person name="Grigoriev I.V."/>
            <person name="Gasch A.P."/>
        </authorList>
    </citation>
    <scope>NUCLEOTIDE SEQUENCE [LARGE SCALE GENOMIC DNA]</scope>
    <source>
        <strain evidence="2">ATCC 10573 / BCRC 21748 / CBS 615 / JCM 9827 / NBRC 10315 / NRRL Y-1498 / VKM Y-70</strain>
    </source>
</reference>
<dbReference type="OrthoDB" id="341482at2759"/>
<proteinExistence type="predicted"/>
<dbReference type="EMBL" id="GL996524">
    <property type="protein sequence ID" value="EGV63247.1"/>
    <property type="molecule type" value="Genomic_DNA"/>
</dbReference>
<name>G3B5J8_CANTC</name>
<dbReference type="Proteomes" id="UP000000707">
    <property type="component" value="Unassembled WGS sequence"/>
</dbReference>
<accession>G3B5J8</accession>
<organism evidence="2">
    <name type="scientific">Candida tenuis (strain ATCC 10573 / BCRC 21748 / CBS 615 / JCM 9827 / NBRC 10315 / NRRL Y-1498 / VKM Y-70)</name>
    <name type="common">Yeast</name>
    <name type="synonym">Yamadazyma tenuis</name>
    <dbReference type="NCBI Taxonomy" id="590646"/>
    <lineage>
        <taxon>Eukaryota</taxon>
        <taxon>Fungi</taxon>
        <taxon>Dikarya</taxon>
        <taxon>Ascomycota</taxon>
        <taxon>Saccharomycotina</taxon>
        <taxon>Pichiomycetes</taxon>
        <taxon>Debaryomycetaceae</taxon>
        <taxon>Yamadazyma</taxon>
    </lineage>
</organism>